<dbReference type="EMBL" id="JAQQBR010001831">
    <property type="protein sequence ID" value="KAK0167916.1"/>
    <property type="molecule type" value="Genomic_DNA"/>
</dbReference>
<gene>
    <name evidence="9" type="ORF">PV327_001770</name>
</gene>
<sequence length="345" mass="39104">MKHDDYCDVIYNSRDEIIVNRMDDKLIKKDNCCRELTNQLDDQMDYNSDSSGGSLINNSDAILSLSKCKTRLSTSSSSSSVISAFTIDSILGRKDKCREEVTEETANEIRREITDDVEELQEKNGEFVKPMAVPATPGNLHYDHNSFTDGLTDPAGYSASLASASFLYSSWFSQSKTSQLFGLQGKWNISYLQEISPKPSGRRSRKPGIDRKPRQAYSAKQLEKLEAEFKIDKYLSVSKRMELSKSLNLTEVQIKTWFQNRRTKWKKQLTSRLKVAQRQGLFTPSYFIPPPPPPHHHHHHHHQYSLLPYYAATAPLIFNSTGADDGLSTTLSNNSQTLSPNDQIV</sequence>
<keyword evidence="3 5" id="KW-0371">Homeobox</keyword>
<comment type="caution">
    <text evidence="9">The sequence shown here is derived from an EMBL/GenBank/DDBJ whole genome shotgun (WGS) entry which is preliminary data.</text>
</comment>
<dbReference type="PANTHER" id="PTHR24333">
    <property type="entry name" value="HOMEO BOX HB9 LIKE A-RELATED"/>
    <property type="match status" value="1"/>
</dbReference>
<dbReference type="CDD" id="cd00086">
    <property type="entry name" value="homeodomain"/>
    <property type="match status" value="1"/>
</dbReference>
<dbReference type="SMART" id="SM00389">
    <property type="entry name" value="HOX"/>
    <property type="match status" value="1"/>
</dbReference>
<feature type="region of interest" description="Disordered" evidence="7">
    <location>
        <begin position="196"/>
        <end position="217"/>
    </location>
</feature>
<dbReference type="InterPro" id="IPR017970">
    <property type="entry name" value="Homeobox_CS"/>
</dbReference>
<feature type="DNA-binding region" description="Homeobox" evidence="5">
    <location>
        <begin position="210"/>
        <end position="269"/>
    </location>
</feature>
<organism evidence="9 10">
    <name type="scientific">Microctonus hyperodae</name>
    <name type="common">Parasitoid wasp</name>
    <dbReference type="NCBI Taxonomy" id="165561"/>
    <lineage>
        <taxon>Eukaryota</taxon>
        <taxon>Metazoa</taxon>
        <taxon>Ecdysozoa</taxon>
        <taxon>Arthropoda</taxon>
        <taxon>Hexapoda</taxon>
        <taxon>Insecta</taxon>
        <taxon>Pterygota</taxon>
        <taxon>Neoptera</taxon>
        <taxon>Endopterygota</taxon>
        <taxon>Hymenoptera</taxon>
        <taxon>Apocrita</taxon>
        <taxon>Ichneumonoidea</taxon>
        <taxon>Braconidae</taxon>
        <taxon>Euphorinae</taxon>
        <taxon>Microctonus</taxon>
    </lineage>
</organism>
<evidence type="ECO:0000256" key="7">
    <source>
        <dbReference type="SAM" id="MobiDB-lite"/>
    </source>
</evidence>
<evidence type="ECO:0000256" key="2">
    <source>
        <dbReference type="ARBA" id="ARBA00023125"/>
    </source>
</evidence>
<dbReference type="InterPro" id="IPR001356">
    <property type="entry name" value="HD"/>
</dbReference>
<dbReference type="SUPFAM" id="SSF46689">
    <property type="entry name" value="Homeodomain-like"/>
    <property type="match status" value="1"/>
</dbReference>
<comment type="subcellular location">
    <subcellularLocation>
        <location evidence="1 5 6">Nucleus</location>
    </subcellularLocation>
</comment>
<protein>
    <recommendedName>
        <fullName evidence="8">Homeobox domain-containing protein</fullName>
    </recommendedName>
</protein>
<keyword evidence="2 5" id="KW-0238">DNA-binding</keyword>
<accession>A0AA39FEC3</accession>
<evidence type="ECO:0000256" key="4">
    <source>
        <dbReference type="ARBA" id="ARBA00023242"/>
    </source>
</evidence>
<reference evidence="9" key="1">
    <citation type="journal article" date="2023" name="bioRxiv">
        <title>Scaffold-level genome assemblies of two parasitoid biocontrol wasps reveal the parthenogenesis mechanism and an associated novel virus.</title>
        <authorList>
            <person name="Inwood S."/>
            <person name="Skelly J."/>
            <person name="Guhlin J."/>
            <person name="Harrop T."/>
            <person name="Goldson S."/>
            <person name="Dearden P."/>
        </authorList>
    </citation>
    <scope>NUCLEOTIDE SEQUENCE</scope>
    <source>
        <strain evidence="9">Lincoln</strain>
        <tissue evidence="9">Whole body</tissue>
    </source>
</reference>
<dbReference type="PROSITE" id="PS50071">
    <property type="entry name" value="HOMEOBOX_2"/>
    <property type="match status" value="1"/>
</dbReference>
<dbReference type="Proteomes" id="UP001168972">
    <property type="component" value="Unassembled WGS sequence"/>
</dbReference>
<dbReference type="Pfam" id="PF00046">
    <property type="entry name" value="Homeodomain"/>
    <property type="match status" value="1"/>
</dbReference>
<evidence type="ECO:0000256" key="6">
    <source>
        <dbReference type="RuleBase" id="RU000682"/>
    </source>
</evidence>
<dbReference type="InterPro" id="IPR050848">
    <property type="entry name" value="Homeobox_TF"/>
</dbReference>
<evidence type="ECO:0000256" key="5">
    <source>
        <dbReference type="PROSITE-ProRule" id="PRU00108"/>
    </source>
</evidence>
<dbReference type="PANTHER" id="PTHR24333:SF9">
    <property type="entry name" value="HOMEOBOX DOMAIN-CONTAINING PROTEIN"/>
    <property type="match status" value="1"/>
</dbReference>
<feature type="domain" description="Homeobox" evidence="8">
    <location>
        <begin position="208"/>
        <end position="268"/>
    </location>
</feature>
<dbReference type="InterPro" id="IPR009057">
    <property type="entry name" value="Homeodomain-like_sf"/>
</dbReference>
<keyword evidence="4 5" id="KW-0539">Nucleus</keyword>
<dbReference type="GO" id="GO:0003677">
    <property type="term" value="F:DNA binding"/>
    <property type="evidence" value="ECO:0007669"/>
    <property type="project" value="UniProtKB-UniRule"/>
</dbReference>
<dbReference type="Gene3D" id="1.10.10.60">
    <property type="entry name" value="Homeodomain-like"/>
    <property type="match status" value="1"/>
</dbReference>
<dbReference type="AlphaFoldDB" id="A0AA39FEC3"/>
<keyword evidence="10" id="KW-1185">Reference proteome</keyword>
<dbReference type="GO" id="GO:0005634">
    <property type="term" value="C:nucleus"/>
    <property type="evidence" value="ECO:0007669"/>
    <property type="project" value="UniProtKB-SubCell"/>
</dbReference>
<name>A0AA39FEC3_MICHY</name>
<proteinExistence type="predicted"/>
<dbReference type="GO" id="GO:0000981">
    <property type="term" value="F:DNA-binding transcription factor activity, RNA polymerase II-specific"/>
    <property type="evidence" value="ECO:0007669"/>
    <property type="project" value="InterPro"/>
</dbReference>
<evidence type="ECO:0000256" key="1">
    <source>
        <dbReference type="ARBA" id="ARBA00004123"/>
    </source>
</evidence>
<dbReference type="PROSITE" id="PS00027">
    <property type="entry name" value="HOMEOBOX_1"/>
    <property type="match status" value="1"/>
</dbReference>
<reference evidence="9" key="2">
    <citation type="submission" date="2023-03" db="EMBL/GenBank/DDBJ databases">
        <authorList>
            <person name="Inwood S.N."/>
            <person name="Skelly J.G."/>
            <person name="Guhlin J."/>
            <person name="Harrop T.W.R."/>
            <person name="Goldson S.G."/>
            <person name="Dearden P.K."/>
        </authorList>
    </citation>
    <scope>NUCLEOTIDE SEQUENCE</scope>
    <source>
        <strain evidence="9">Lincoln</strain>
        <tissue evidence="9">Whole body</tissue>
    </source>
</reference>
<evidence type="ECO:0000313" key="9">
    <source>
        <dbReference type="EMBL" id="KAK0167916.1"/>
    </source>
</evidence>
<evidence type="ECO:0000313" key="10">
    <source>
        <dbReference type="Proteomes" id="UP001168972"/>
    </source>
</evidence>
<dbReference type="PRINTS" id="PR00024">
    <property type="entry name" value="HOMEOBOX"/>
</dbReference>
<dbReference type="InterPro" id="IPR020479">
    <property type="entry name" value="HD_metazoa"/>
</dbReference>
<evidence type="ECO:0000256" key="3">
    <source>
        <dbReference type="ARBA" id="ARBA00023155"/>
    </source>
</evidence>
<evidence type="ECO:0000259" key="8">
    <source>
        <dbReference type="PROSITE" id="PS50071"/>
    </source>
</evidence>